<name>A0A2A3TUU6_LEVBR</name>
<dbReference type="EMBL" id="NVYO01000001">
    <property type="protein sequence ID" value="PBQ22655.1"/>
    <property type="molecule type" value="Genomic_DNA"/>
</dbReference>
<dbReference type="RefSeq" id="WP_096109554.1">
    <property type="nucleotide sequence ID" value="NZ_NVYO01000001.1"/>
</dbReference>
<dbReference type="Pfam" id="PF19087">
    <property type="entry name" value="DUF5776"/>
    <property type="match status" value="2"/>
</dbReference>
<accession>A0A2A3TUU6</accession>
<proteinExistence type="predicted"/>
<evidence type="ECO:0000259" key="3">
    <source>
        <dbReference type="Pfam" id="PF19087"/>
    </source>
</evidence>
<evidence type="ECO:0000313" key="4">
    <source>
        <dbReference type="EMBL" id="PBQ22655.1"/>
    </source>
</evidence>
<sequence>MKQLMKIGLVAASLIVGGCIAQNPASVRADANASSQVNADKPDTDEVSFGDPALQKIVADSMGIRSGTITYGDIRHFKGQPYISAIPQAVENLTSLKGLESLNELPNGIYYLGLNIQAGVSLAPIAGLTVSQLSIQQDGMHTNDFEVLNTLKFHDMPAGTAFNQVEIVGNTGNANRAGLVNDDLNKLAPLFNRAYEANKTVKDFGFNLSNQRITDFSFFNSGPIKNTDVFATDEYQVFSDKVQIDPEGFTENTEVKVPTQVKGMDGEPVQTSTRIWNARTSQWDAIKKQGTTTLATGLVSTDKWIIVANQLAHGYPETIKYANGNSLRVAGTQYYPISWEKTPTPQPEPEPTPTPTPKPDPDLPPKPEPGLKKGTVVYALKKVYLYQHPTFKKGERTVGYVRKQRVNRPMFVVTGYARSKAGLLRYQVRDVNHQYRHTDGRTGYITAKSSYVRPVYYQTKHQTVTVINPQGVNLYKNKNLTQRTRHLRQGQLLKVKRIVKHRLTTRYQLGNGNYVTANRKLVKLGTVTYPKYVMAKGALNRYQTVNLDKKNRHYQRKQRAIFKVSYTDYSRNTSNRLTGVKRYKVAGGYISGNPRLVTNLYYQGRPHSRQVRVIARSGIRGYQHQNLTGRSYKISKGKVLKIRRIIVRNGLVNRYQLTNGHYITANKTFVKTK</sequence>
<evidence type="ECO:0000256" key="2">
    <source>
        <dbReference type="SAM" id="SignalP"/>
    </source>
</evidence>
<feature type="signal peptide" evidence="2">
    <location>
        <begin position="1"/>
        <end position="21"/>
    </location>
</feature>
<feature type="compositionally biased region" description="Basic and acidic residues" evidence="1">
    <location>
        <begin position="359"/>
        <end position="371"/>
    </location>
</feature>
<feature type="domain" description="DUF5776" evidence="3">
    <location>
        <begin position="456"/>
        <end position="522"/>
    </location>
</feature>
<gene>
    <name evidence="4" type="ORF">CNR29_00945</name>
</gene>
<reference evidence="4 5" key="1">
    <citation type="submission" date="2017-09" db="EMBL/GenBank/DDBJ databases">
        <title>Genome sequence of Lactobacillus brevis D7.</title>
        <authorList>
            <person name="Kwon M.-S."/>
            <person name="Lim S.K."/>
            <person name="Choi H.-J."/>
        </authorList>
    </citation>
    <scope>NUCLEOTIDE SEQUENCE [LARGE SCALE GENOMIC DNA]</scope>
    <source>
        <strain evidence="4 5">D7</strain>
    </source>
</reference>
<organism evidence="4 5">
    <name type="scientific">Levilactobacillus brevis</name>
    <name type="common">Lactobacillus brevis</name>
    <dbReference type="NCBI Taxonomy" id="1580"/>
    <lineage>
        <taxon>Bacteria</taxon>
        <taxon>Bacillati</taxon>
        <taxon>Bacillota</taxon>
        <taxon>Bacilli</taxon>
        <taxon>Lactobacillales</taxon>
        <taxon>Lactobacillaceae</taxon>
        <taxon>Levilactobacillus</taxon>
    </lineage>
</organism>
<feature type="region of interest" description="Disordered" evidence="1">
    <location>
        <begin position="338"/>
        <end position="372"/>
    </location>
</feature>
<dbReference type="Proteomes" id="UP000217918">
    <property type="component" value="Unassembled WGS sequence"/>
</dbReference>
<dbReference type="AlphaFoldDB" id="A0A2A3TUU6"/>
<feature type="chain" id="PRO_5039077425" description="DUF5776 domain-containing protein" evidence="2">
    <location>
        <begin position="22"/>
        <end position="673"/>
    </location>
</feature>
<dbReference type="PROSITE" id="PS51257">
    <property type="entry name" value="PROKAR_LIPOPROTEIN"/>
    <property type="match status" value="1"/>
</dbReference>
<comment type="caution">
    <text evidence="4">The sequence shown here is derived from an EMBL/GenBank/DDBJ whole genome shotgun (WGS) entry which is preliminary data.</text>
</comment>
<dbReference type="InterPro" id="IPR044081">
    <property type="entry name" value="DUF5776"/>
</dbReference>
<feature type="compositionally biased region" description="Pro residues" evidence="1">
    <location>
        <begin position="344"/>
        <end position="358"/>
    </location>
</feature>
<feature type="domain" description="DUF5776" evidence="3">
    <location>
        <begin position="601"/>
        <end position="670"/>
    </location>
</feature>
<keyword evidence="2" id="KW-0732">Signal</keyword>
<evidence type="ECO:0000256" key="1">
    <source>
        <dbReference type="SAM" id="MobiDB-lite"/>
    </source>
</evidence>
<protein>
    <recommendedName>
        <fullName evidence="3">DUF5776 domain-containing protein</fullName>
    </recommendedName>
</protein>
<evidence type="ECO:0000313" key="5">
    <source>
        <dbReference type="Proteomes" id="UP000217918"/>
    </source>
</evidence>